<feature type="region of interest" description="Disordered" evidence="4">
    <location>
        <begin position="225"/>
        <end position="248"/>
    </location>
</feature>
<organism evidence="6 7">
    <name type="scientific">Sphingomonas hominis</name>
    <dbReference type="NCBI Taxonomy" id="2741495"/>
    <lineage>
        <taxon>Bacteria</taxon>
        <taxon>Pseudomonadati</taxon>
        <taxon>Pseudomonadota</taxon>
        <taxon>Alphaproteobacteria</taxon>
        <taxon>Sphingomonadales</taxon>
        <taxon>Sphingomonadaceae</taxon>
        <taxon>Sphingomonas</taxon>
    </lineage>
</organism>
<dbReference type="EMBL" id="JABULH010000003">
    <property type="protein sequence ID" value="NTS65175.1"/>
    <property type="molecule type" value="Genomic_DNA"/>
</dbReference>
<dbReference type="Pfam" id="PF18019">
    <property type="entry name" value="Cas3_HD"/>
    <property type="match status" value="1"/>
</dbReference>
<evidence type="ECO:0000256" key="2">
    <source>
        <dbReference type="ARBA" id="ARBA00022801"/>
    </source>
</evidence>
<evidence type="ECO:0000256" key="4">
    <source>
        <dbReference type="SAM" id="MobiDB-lite"/>
    </source>
</evidence>
<protein>
    <submittedName>
        <fullName evidence="6">CRISPR-associated endonuclease Cas3</fullName>
    </submittedName>
</protein>
<evidence type="ECO:0000256" key="3">
    <source>
        <dbReference type="ARBA" id="ARBA00023118"/>
    </source>
</evidence>
<keyword evidence="2" id="KW-0378">Hydrolase</keyword>
<evidence type="ECO:0000313" key="6">
    <source>
        <dbReference type="EMBL" id="NTS65175.1"/>
    </source>
</evidence>
<evidence type="ECO:0000256" key="1">
    <source>
        <dbReference type="ARBA" id="ARBA00022723"/>
    </source>
</evidence>
<dbReference type="Proteomes" id="UP000621447">
    <property type="component" value="Unassembled WGS sequence"/>
</dbReference>
<dbReference type="NCBIfam" id="TIGR01596">
    <property type="entry name" value="cas3_HD"/>
    <property type="match status" value="1"/>
</dbReference>
<gene>
    <name evidence="6" type="ORF">HRV97_08365</name>
</gene>
<comment type="caution">
    <text evidence="6">The sequence shown here is derived from an EMBL/GenBank/DDBJ whole genome shotgun (WGS) entry which is preliminary data.</text>
</comment>
<keyword evidence="3" id="KW-0051">Antiviral defense</keyword>
<dbReference type="InterPro" id="IPR038257">
    <property type="entry name" value="CRISPR-assoc_Cas3_HD_sf"/>
</dbReference>
<keyword evidence="7" id="KW-1185">Reference proteome</keyword>
<dbReference type="InterPro" id="IPR006483">
    <property type="entry name" value="CRISPR-assoc_Cas3_HD"/>
</dbReference>
<keyword evidence="6" id="KW-0540">Nuclease</keyword>
<dbReference type="CDD" id="cd09641">
    <property type="entry name" value="Cas3''_I"/>
    <property type="match status" value="1"/>
</dbReference>
<keyword evidence="6" id="KW-0255">Endonuclease</keyword>
<proteinExistence type="predicted"/>
<dbReference type="GO" id="GO:0004519">
    <property type="term" value="F:endonuclease activity"/>
    <property type="evidence" value="ECO:0007669"/>
    <property type="project" value="UniProtKB-KW"/>
</dbReference>
<reference evidence="6 7" key="1">
    <citation type="submission" date="2020-06" db="EMBL/GenBank/DDBJ databases">
        <title>Sphingomonas hominis sp. nov., a member of the Sphingomonas, isolated from the hair of a 22-year-old girl.</title>
        <authorList>
            <person name="Zhang D.-F."/>
            <person name="Cui X.-W."/>
        </authorList>
    </citation>
    <scope>NUCLEOTIDE SEQUENCE [LARGE SCALE GENOMIC DNA]</scope>
    <source>
        <strain evidence="6 7">HHU CXW</strain>
    </source>
</reference>
<evidence type="ECO:0000313" key="7">
    <source>
        <dbReference type="Proteomes" id="UP000621447"/>
    </source>
</evidence>
<dbReference type="Gene3D" id="1.10.3210.30">
    <property type="match status" value="1"/>
</dbReference>
<evidence type="ECO:0000259" key="5">
    <source>
        <dbReference type="PROSITE" id="PS51643"/>
    </source>
</evidence>
<dbReference type="RefSeq" id="WP_174193823.1">
    <property type="nucleotide sequence ID" value="NZ_JABULH010000003.1"/>
</dbReference>
<accession>A0ABX2JI81</accession>
<name>A0ABX2JI81_9SPHN</name>
<feature type="domain" description="HD Cas3-type" evidence="5">
    <location>
        <begin position="18"/>
        <end position="217"/>
    </location>
</feature>
<sequence>MTITLDGPWAKLTREDGRVTAALPLVDHCLDVGAAADVVFTAWRDPLEAAAGRALSEQDVARFCALAALHDIGKANRGFQAKIDAGDKLKVGHTGPVAALLNHSGLKRGAAAQALNAVIAYWGAHDHFAAVMAHHGRPLDEFRVAGRMEATPWTGHVRYWMPERSGDPTLHALHVLDVVRARWPLAWEAGAPLPDAPRLVALFAGLDARRLARLRHEAFAGRGTARRGTRAVANGPGTRGGRGARVPAARHAGVRFRADIRG</sequence>
<dbReference type="PROSITE" id="PS51643">
    <property type="entry name" value="HD_CAS3"/>
    <property type="match status" value="1"/>
</dbReference>
<keyword evidence="1" id="KW-0479">Metal-binding</keyword>